<keyword evidence="2" id="KW-1185">Reference proteome</keyword>
<gene>
    <name evidence="1" type="ORF">KIPB_011213</name>
</gene>
<proteinExistence type="predicted"/>
<evidence type="ECO:0000313" key="1">
    <source>
        <dbReference type="EMBL" id="GIQ88868.1"/>
    </source>
</evidence>
<feature type="non-terminal residue" evidence="1">
    <location>
        <position position="1"/>
    </location>
</feature>
<sequence>DRLSGLESLKDRLLLHIRSKSSADVLSNLQPLTELQSALDEVTGTDEGRVRLVDAAIVKCITFGATPEGLMGRVWAQGIGVLGSVVQDQALQSDYLGMCESDPNAAASLAVMAAAEQHSLAVTTALYTHLTCTSADGGVRHALLHLISCMVSQCADDARAGDQCLLDCHNRSEETDLLRLEIDDSDVQAYVHTRVGSLTTQYQTREKAQRGLEALNHALSEGSTYEPFSMASLEAHCMRRVYIGLLADAFVRGGAVTEEEWRLAFNIPAKKRGRARTAKPLPLCTSDYHIATFSYFLKCLIRGSNKQNVVQLFTTMRNFTSPAADEASPEMQTEKASYEALVSVIGTDSLDDLEEFIRVANFEGFPHPYRNIPNIASASNSIGRSYEEKEPARYRAIAWILRACDTPEISNVALPAEQVETAKEVRRLFMPSEEGAMPKH</sequence>
<accession>A0A9K3D7X5</accession>
<dbReference type="EMBL" id="BDIP01004466">
    <property type="protein sequence ID" value="GIQ88868.1"/>
    <property type="molecule type" value="Genomic_DNA"/>
</dbReference>
<organism evidence="1 2">
    <name type="scientific">Kipferlia bialata</name>
    <dbReference type="NCBI Taxonomy" id="797122"/>
    <lineage>
        <taxon>Eukaryota</taxon>
        <taxon>Metamonada</taxon>
        <taxon>Carpediemonas-like organisms</taxon>
        <taxon>Kipferlia</taxon>
    </lineage>
</organism>
<dbReference type="AlphaFoldDB" id="A0A9K3D7X5"/>
<name>A0A9K3D7X5_9EUKA</name>
<reference evidence="1 2" key="1">
    <citation type="journal article" date="2018" name="PLoS ONE">
        <title>The draft genome of Kipferlia bialata reveals reductive genome evolution in fornicate parasites.</title>
        <authorList>
            <person name="Tanifuji G."/>
            <person name="Takabayashi S."/>
            <person name="Kume K."/>
            <person name="Takagi M."/>
            <person name="Nakayama T."/>
            <person name="Kamikawa R."/>
            <person name="Inagaki Y."/>
            <person name="Hashimoto T."/>
        </authorList>
    </citation>
    <scope>NUCLEOTIDE SEQUENCE [LARGE SCALE GENOMIC DNA]</scope>
    <source>
        <strain evidence="1">NY0173</strain>
    </source>
</reference>
<comment type="caution">
    <text evidence="1">The sequence shown here is derived from an EMBL/GenBank/DDBJ whole genome shotgun (WGS) entry which is preliminary data.</text>
</comment>
<protein>
    <submittedName>
        <fullName evidence="1">Uncharacterized protein</fullName>
    </submittedName>
</protein>
<dbReference type="Proteomes" id="UP000265618">
    <property type="component" value="Unassembled WGS sequence"/>
</dbReference>
<evidence type="ECO:0000313" key="2">
    <source>
        <dbReference type="Proteomes" id="UP000265618"/>
    </source>
</evidence>
<feature type="non-terminal residue" evidence="1">
    <location>
        <position position="440"/>
    </location>
</feature>